<dbReference type="Gene3D" id="1.10.10.10">
    <property type="entry name" value="Winged helix-like DNA-binding domain superfamily/Winged helix DNA-binding domain"/>
    <property type="match status" value="1"/>
</dbReference>
<name>A0A1H8IRH9_9RHOB</name>
<feature type="region of interest" description="Disordered" evidence="2">
    <location>
        <begin position="1"/>
        <end position="49"/>
    </location>
</feature>
<reference evidence="3 4" key="1">
    <citation type="submission" date="2016-10" db="EMBL/GenBank/DDBJ databases">
        <authorList>
            <person name="de Groot N.N."/>
        </authorList>
    </citation>
    <scope>NUCLEOTIDE SEQUENCE [LARGE SCALE GENOMIC DNA]</scope>
    <source>
        <strain evidence="3 4">DSM 16213</strain>
    </source>
</reference>
<sequence length="425" mass="44701">MTHTPPSTATAPREPITAQRPDPDATAPARAGRTAKGKNPGRSRDHNRRVVLELLRRSGPLGRKAIADLAHISTQAVTNIIDELMADDLLLDMGRKQTMRGLPPIQYAINPDGAITIGFEIAVGSLTAVVLDLGGNMRAGERLALPDMTATVVMDLIGTVVTRLRGAFRAQLMGIGVVMPGPFEIEGLSGVGPTTLPDWSGIDIAALLSRRCGVPVTVDNDANAAAVGELLFGQGRSVSQFCMLYFGAGVGMGAIVADQPLQGAFGNAGEIGHIVVAPGGLPCQCGQLGCLERYVSLHALSEAMTRDGVTPDVAALLRLHADRNPALLAWLDQAAPHLSWMIGLLENIFDPQTVILGGKMPQPLLDDLIARLAIPTSVANRKGRALPRVQRGQTGEDSAALGAAALPFFNAITPQLHQTEDQPSP</sequence>
<dbReference type="PANTHER" id="PTHR18964">
    <property type="entry name" value="ROK (REPRESSOR, ORF, KINASE) FAMILY"/>
    <property type="match status" value="1"/>
</dbReference>
<evidence type="ECO:0000313" key="3">
    <source>
        <dbReference type="EMBL" id="SEN71520.1"/>
    </source>
</evidence>
<comment type="similarity">
    <text evidence="1">Belongs to the ROK (NagC/XylR) family.</text>
</comment>
<evidence type="ECO:0000313" key="4">
    <source>
        <dbReference type="Proteomes" id="UP000199585"/>
    </source>
</evidence>
<keyword evidence="4" id="KW-1185">Reference proteome</keyword>
<dbReference type="RefSeq" id="WP_089905357.1">
    <property type="nucleotide sequence ID" value="NZ_FOCI01000028.1"/>
</dbReference>
<proteinExistence type="inferred from homology"/>
<dbReference type="InterPro" id="IPR036390">
    <property type="entry name" value="WH_DNA-bd_sf"/>
</dbReference>
<accession>A0A1H8IRH9</accession>
<dbReference type="Pfam" id="PF00480">
    <property type="entry name" value="ROK"/>
    <property type="match status" value="1"/>
</dbReference>
<dbReference type="EMBL" id="FOCI01000028">
    <property type="protein sequence ID" value="SEN71520.1"/>
    <property type="molecule type" value="Genomic_DNA"/>
</dbReference>
<dbReference type="SUPFAM" id="SSF53067">
    <property type="entry name" value="Actin-like ATPase domain"/>
    <property type="match status" value="1"/>
</dbReference>
<dbReference type="GO" id="GO:0016301">
    <property type="term" value="F:kinase activity"/>
    <property type="evidence" value="ECO:0007669"/>
    <property type="project" value="UniProtKB-KW"/>
</dbReference>
<keyword evidence="3" id="KW-0418">Kinase</keyword>
<organism evidence="3 4">
    <name type="scientific">Loktanella fryxellensis</name>
    <dbReference type="NCBI Taxonomy" id="245187"/>
    <lineage>
        <taxon>Bacteria</taxon>
        <taxon>Pseudomonadati</taxon>
        <taxon>Pseudomonadota</taxon>
        <taxon>Alphaproteobacteria</taxon>
        <taxon>Rhodobacterales</taxon>
        <taxon>Roseobacteraceae</taxon>
        <taxon>Loktanella</taxon>
    </lineage>
</organism>
<dbReference type="Gene3D" id="3.30.420.40">
    <property type="match status" value="2"/>
</dbReference>
<dbReference type="InterPro" id="IPR043129">
    <property type="entry name" value="ATPase_NBD"/>
</dbReference>
<dbReference type="InterPro" id="IPR000600">
    <property type="entry name" value="ROK"/>
</dbReference>
<evidence type="ECO:0000256" key="2">
    <source>
        <dbReference type="SAM" id="MobiDB-lite"/>
    </source>
</evidence>
<dbReference type="InterPro" id="IPR036388">
    <property type="entry name" value="WH-like_DNA-bd_sf"/>
</dbReference>
<gene>
    <name evidence="3" type="ORF">SAMN04488003_12820</name>
</gene>
<dbReference type="Proteomes" id="UP000199585">
    <property type="component" value="Unassembled WGS sequence"/>
</dbReference>
<dbReference type="PANTHER" id="PTHR18964:SF149">
    <property type="entry name" value="BIFUNCTIONAL UDP-N-ACETYLGLUCOSAMINE 2-EPIMERASE_N-ACETYLMANNOSAMINE KINASE"/>
    <property type="match status" value="1"/>
</dbReference>
<protein>
    <submittedName>
        <fullName evidence="3">Sugar kinase of the NBD/HSP70 family, may contain an N-terminal HTH domain</fullName>
    </submittedName>
</protein>
<keyword evidence="3" id="KW-0808">Transferase</keyword>
<feature type="compositionally biased region" description="Polar residues" evidence="2">
    <location>
        <begin position="1"/>
        <end position="10"/>
    </location>
</feature>
<dbReference type="SUPFAM" id="SSF46785">
    <property type="entry name" value="Winged helix' DNA-binding domain"/>
    <property type="match status" value="1"/>
</dbReference>
<evidence type="ECO:0000256" key="1">
    <source>
        <dbReference type="ARBA" id="ARBA00006479"/>
    </source>
</evidence>
<dbReference type="STRING" id="245187.SAMN04488003_12820"/>
<dbReference type="AlphaFoldDB" id="A0A1H8IRH9"/>
<dbReference type="OrthoDB" id="9810372at2"/>